<sequence>MVVASSRASTSALRRFTSEAQNYNALRMNQRCIGGNHIRRLDVEPEVRSTIDRRLQTKKLGIVPKGAELH</sequence>
<dbReference type="AlphaFoldDB" id="A0A9E7K9J0"/>
<name>A0A9E7K9J0_9LILI</name>
<reference evidence="1" key="1">
    <citation type="submission" date="2022-05" db="EMBL/GenBank/DDBJ databases">
        <title>The Musa troglodytarum L. genome provides insights into the mechanism of non-climacteric behaviour and enrichment of carotenoids.</title>
        <authorList>
            <person name="Wang J."/>
        </authorList>
    </citation>
    <scope>NUCLEOTIDE SEQUENCE</scope>
    <source>
        <tissue evidence="1">Leaf</tissue>
    </source>
</reference>
<dbReference type="Proteomes" id="UP001055439">
    <property type="component" value="Chromosome 6"/>
</dbReference>
<keyword evidence="2" id="KW-1185">Reference proteome</keyword>
<proteinExistence type="predicted"/>
<accession>A0A9E7K9J0</accession>
<protein>
    <submittedName>
        <fullName evidence="1">Uncharacterized protein</fullName>
    </submittedName>
</protein>
<organism evidence="1 2">
    <name type="scientific">Musa troglodytarum</name>
    <name type="common">fe'i banana</name>
    <dbReference type="NCBI Taxonomy" id="320322"/>
    <lineage>
        <taxon>Eukaryota</taxon>
        <taxon>Viridiplantae</taxon>
        <taxon>Streptophyta</taxon>
        <taxon>Embryophyta</taxon>
        <taxon>Tracheophyta</taxon>
        <taxon>Spermatophyta</taxon>
        <taxon>Magnoliopsida</taxon>
        <taxon>Liliopsida</taxon>
        <taxon>Zingiberales</taxon>
        <taxon>Musaceae</taxon>
        <taxon>Musa</taxon>
    </lineage>
</organism>
<evidence type="ECO:0000313" key="2">
    <source>
        <dbReference type="Proteomes" id="UP001055439"/>
    </source>
</evidence>
<dbReference type="EMBL" id="CP097508">
    <property type="protein sequence ID" value="URE11813.1"/>
    <property type="molecule type" value="Genomic_DNA"/>
</dbReference>
<gene>
    <name evidence="1" type="ORF">MUK42_03962</name>
</gene>
<evidence type="ECO:0000313" key="1">
    <source>
        <dbReference type="EMBL" id="URE11813.1"/>
    </source>
</evidence>